<comment type="caution">
    <text evidence="7">The sequence shown here is derived from an EMBL/GenBank/DDBJ whole genome shotgun (WGS) entry which is preliminary data.</text>
</comment>
<reference evidence="8" key="1">
    <citation type="journal article" date="2019" name="Int. J. Syst. Evol. Microbiol.">
        <title>The Global Catalogue of Microorganisms (GCM) 10K type strain sequencing project: providing services to taxonomists for standard genome sequencing and annotation.</title>
        <authorList>
            <consortium name="The Broad Institute Genomics Platform"/>
            <consortium name="The Broad Institute Genome Sequencing Center for Infectious Disease"/>
            <person name="Wu L."/>
            <person name="Ma J."/>
        </authorList>
    </citation>
    <scope>NUCLEOTIDE SEQUENCE [LARGE SCALE GENOMIC DNA]</scope>
    <source>
        <strain evidence="8">CCM 9110</strain>
    </source>
</reference>
<protein>
    <recommendedName>
        <fullName evidence="2">cysteine-S-conjugate beta-lyase</fullName>
        <ecNumber evidence="2">4.4.1.13</ecNumber>
    </recommendedName>
</protein>
<dbReference type="InterPro" id="IPR015421">
    <property type="entry name" value="PyrdxlP-dep_Trfase_major"/>
</dbReference>
<dbReference type="InterPro" id="IPR051798">
    <property type="entry name" value="Class-II_PLP-Dep_Aminotrans"/>
</dbReference>
<evidence type="ECO:0000256" key="1">
    <source>
        <dbReference type="ARBA" id="ARBA00001933"/>
    </source>
</evidence>
<sequence>MFDEIINRRGSNSIKWQVQPGELPMWIADMDFATAPAVVAAMKAKVNSGVFGYEEVPAAYFTAVADWYEQRDHQRPDPAWMSFASGVMPAIGAMIRQLTQPGDQIVVQAPVYNMFFSTIAVNGRTAASADLSYNPQTARYAIDFDRLESVLAQPASTLMLLCNPHNPIGKAWSKADLTQIATLCVKHHVRLIADEIHGDLVFGEPAYTPVFSLPDELRANSIVCVSPSKTFNLAGIHAATVMVPDAALHAQVDRALATAQVAEPNALATTATIAAYTQGGQWLDALKAQLTTNRQTLATCLATQLPSVRLASENATYLAWLDISQVSADSAAFCQWLRAETGLILAAGDAYHGNGAHFLRLNLACPPQMLDDGLQRLVAGVTKYPHAS</sequence>
<dbReference type="InterPro" id="IPR027619">
    <property type="entry name" value="C-S_lyase_PatB-like"/>
</dbReference>
<comment type="similarity">
    <text evidence="5">Belongs to the class-II pyridoxal-phosphate-dependent aminotransferase family. MalY/PatB cystathionine beta-lyase subfamily.</text>
</comment>
<evidence type="ECO:0000313" key="7">
    <source>
        <dbReference type="EMBL" id="MFD1399618.1"/>
    </source>
</evidence>
<evidence type="ECO:0000256" key="5">
    <source>
        <dbReference type="ARBA" id="ARBA00037974"/>
    </source>
</evidence>
<comment type="cofactor">
    <cofactor evidence="1">
        <name>pyridoxal 5'-phosphate</name>
        <dbReference type="ChEBI" id="CHEBI:597326"/>
    </cofactor>
</comment>
<proteinExistence type="inferred from homology"/>
<dbReference type="RefSeq" id="WP_204119369.1">
    <property type="nucleotide sequence ID" value="NZ_BOLV01000014.1"/>
</dbReference>
<dbReference type="EC" id="4.4.1.13" evidence="2"/>
<dbReference type="Pfam" id="PF00155">
    <property type="entry name" value="Aminotran_1_2"/>
    <property type="match status" value="1"/>
</dbReference>
<evidence type="ECO:0000313" key="8">
    <source>
        <dbReference type="Proteomes" id="UP001597199"/>
    </source>
</evidence>
<organism evidence="7 8">
    <name type="scientific">Lacticaseibacillus suilingensis</name>
    <dbReference type="NCBI Taxonomy" id="2799577"/>
    <lineage>
        <taxon>Bacteria</taxon>
        <taxon>Bacillati</taxon>
        <taxon>Bacillota</taxon>
        <taxon>Bacilli</taxon>
        <taxon>Lactobacillales</taxon>
        <taxon>Lactobacillaceae</taxon>
        <taxon>Lacticaseibacillus</taxon>
    </lineage>
</organism>
<dbReference type="NCBIfam" id="TIGR04350">
    <property type="entry name" value="C_S_lyase_PatB"/>
    <property type="match status" value="1"/>
</dbReference>
<keyword evidence="4 7" id="KW-0456">Lyase</keyword>
<keyword evidence="3" id="KW-0663">Pyridoxal phosphate</keyword>
<dbReference type="Gene3D" id="3.90.1150.10">
    <property type="entry name" value="Aspartate Aminotransferase, domain 1"/>
    <property type="match status" value="1"/>
</dbReference>
<evidence type="ECO:0000256" key="3">
    <source>
        <dbReference type="ARBA" id="ARBA00022898"/>
    </source>
</evidence>
<dbReference type="GO" id="GO:0047804">
    <property type="term" value="F:cysteine-S-conjugate beta-lyase activity"/>
    <property type="evidence" value="ECO:0007669"/>
    <property type="project" value="UniProtKB-EC"/>
</dbReference>
<dbReference type="InterPro" id="IPR004839">
    <property type="entry name" value="Aminotransferase_I/II_large"/>
</dbReference>
<gene>
    <name evidence="7" type="ORF">ACFQ41_09900</name>
</gene>
<dbReference type="EMBL" id="JBHTOA010000035">
    <property type="protein sequence ID" value="MFD1399618.1"/>
    <property type="molecule type" value="Genomic_DNA"/>
</dbReference>
<feature type="domain" description="Aminotransferase class I/classII large" evidence="6">
    <location>
        <begin position="29"/>
        <end position="377"/>
    </location>
</feature>
<dbReference type="CDD" id="cd00609">
    <property type="entry name" value="AAT_like"/>
    <property type="match status" value="1"/>
</dbReference>
<dbReference type="PANTHER" id="PTHR43525:SF1">
    <property type="entry name" value="PROTEIN MALY"/>
    <property type="match status" value="1"/>
</dbReference>
<evidence type="ECO:0000256" key="2">
    <source>
        <dbReference type="ARBA" id="ARBA00012224"/>
    </source>
</evidence>
<dbReference type="InterPro" id="IPR015424">
    <property type="entry name" value="PyrdxlP-dep_Trfase"/>
</dbReference>
<dbReference type="PANTHER" id="PTHR43525">
    <property type="entry name" value="PROTEIN MALY"/>
    <property type="match status" value="1"/>
</dbReference>
<name>A0ABW4BHP8_9LACO</name>
<dbReference type="Gene3D" id="3.40.640.10">
    <property type="entry name" value="Type I PLP-dependent aspartate aminotransferase-like (Major domain)"/>
    <property type="match status" value="1"/>
</dbReference>
<accession>A0ABW4BHP8</accession>
<keyword evidence="8" id="KW-1185">Reference proteome</keyword>
<dbReference type="SUPFAM" id="SSF53383">
    <property type="entry name" value="PLP-dependent transferases"/>
    <property type="match status" value="1"/>
</dbReference>
<dbReference type="InterPro" id="IPR015422">
    <property type="entry name" value="PyrdxlP-dep_Trfase_small"/>
</dbReference>
<evidence type="ECO:0000259" key="6">
    <source>
        <dbReference type="Pfam" id="PF00155"/>
    </source>
</evidence>
<dbReference type="Proteomes" id="UP001597199">
    <property type="component" value="Unassembled WGS sequence"/>
</dbReference>
<evidence type="ECO:0000256" key="4">
    <source>
        <dbReference type="ARBA" id="ARBA00023239"/>
    </source>
</evidence>